<dbReference type="Proteomes" id="UP000199707">
    <property type="component" value="Unassembled WGS sequence"/>
</dbReference>
<accession>A0A1G4X1J3</accession>
<dbReference type="EMBL" id="FMUB01000019">
    <property type="protein sequence ID" value="SCX33859.1"/>
    <property type="molecule type" value="Genomic_DNA"/>
</dbReference>
<dbReference type="STRING" id="1502745.SAMN02799620_06093"/>
<sequence length="446" mass="47485">MTLPPDNTLAYMDQGSYLALRALGRAPVIQYVWIYDHGVDLAGLRTFHANLHDGLLGRRLERSVVPFGRHHWVRSDIPESLDIATVERSRDEVWDYVEERVNVPVDPEHGPPWHLGVQPLIGGGAVVTLVVSHTVADAGALIDSIVGAVSGTSRNLNYPAPGARTRRQAFGADLRTACRALREVPGALAGAARLAREQSGELSASARSTPTVRARRSDRPVGLPMVAAAVDQTAWDERAKALGGTSNVLLTGLGIRVGMLMGRVGADGQAMLSLPVSERVEGDTRGNALNSITVHTGAAAVTSDLGEVRRGIKTELTELAGKRELLLAPLPLVPYTPKFLLRRLEMVALKVGKPIGVSNMADLPKEVNRPDGSEADFFTSRLAEPGLTEADLDRMGGRMMLASGNVAGKVCLSVVAWEPGAANTKAALVESVRQALTDLGLSADVE</sequence>
<organism evidence="2 3">
    <name type="scientific">Mycolicibacterium fluoranthenivorans</name>
    <dbReference type="NCBI Taxonomy" id="258505"/>
    <lineage>
        <taxon>Bacteria</taxon>
        <taxon>Bacillati</taxon>
        <taxon>Actinomycetota</taxon>
        <taxon>Actinomycetes</taxon>
        <taxon>Mycobacteriales</taxon>
        <taxon>Mycobacteriaceae</taxon>
        <taxon>Mycolicibacterium</taxon>
    </lineage>
</organism>
<proteinExistence type="predicted"/>
<gene>
    <name evidence="2" type="ORF">SAMN02799620_06093</name>
</gene>
<reference evidence="3" key="1">
    <citation type="submission" date="2016-10" db="EMBL/GenBank/DDBJ databases">
        <authorList>
            <person name="Varghese N."/>
            <person name="Submissions S."/>
        </authorList>
    </citation>
    <scope>NUCLEOTIDE SEQUENCE [LARGE SCALE GENOMIC DNA]</scope>
    <source>
        <strain evidence="3">UNC267MFSha1.1M11</strain>
    </source>
</reference>
<evidence type="ECO:0000256" key="1">
    <source>
        <dbReference type="SAM" id="MobiDB-lite"/>
    </source>
</evidence>
<protein>
    <recommendedName>
        <fullName evidence="4">Diacylglycerol O-acyltransferase</fullName>
    </recommendedName>
</protein>
<feature type="region of interest" description="Disordered" evidence="1">
    <location>
        <begin position="199"/>
        <end position="218"/>
    </location>
</feature>
<evidence type="ECO:0000313" key="2">
    <source>
        <dbReference type="EMBL" id="SCX33859.1"/>
    </source>
</evidence>
<dbReference type="RefSeq" id="WP_090364429.1">
    <property type="nucleotide sequence ID" value="NZ_FMUB01000019.1"/>
</dbReference>
<evidence type="ECO:0008006" key="4">
    <source>
        <dbReference type="Google" id="ProtNLM"/>
    </source>
</evidence>
<feature type="compositionally biased region" description="Polar residues" evidence="1">
    <location>
        <begin position="200"/>
        <end position="211"/>
    </location>
</feature>
<dbReference type="AlphaFoldDB" id="A0A1G4X1J3"/>
<name>A0A1G4X1J3_9MYCO</name>
<evidence type="ECO:0000313" key="3">
    <source>
        <dbReference type="Proteomes" id="UP000199707"/>
    </source>
</evidence>